<evidence type="ECO:0000256" key="1">
    <source>
        <dbReference type="SAM" id="MobiDB-lite"/>
    </source>
</evidence>
<feature type="region of interest" description="Disordered" evidence="1">
    <location>
        <begin position="45"/>
        <end position="70"/>
    </location>
</feature>
<organism evidence="2 3">
    <name type="scientific">Caerostris extrusa</name>
    <name type="common">Bark spider</name>
    <name type="synonym">Caerostris bankana</name>
    <dbReference type="NCBI Taxonomy" id="172846"/>
    <lineage>
        <taxon>Eukaryota</taxon>
        <taxon>Metazoa</taxon>
        <taxon>Ecdysozoa</taxon>
        <taxon>Arthropoda</taxon>
        <taxon>Chelicerata</taxon>
        <taxon>Arachnida</taxon>
        <taxon>Araneae</taxon>
        <taxon>Araneomorphae</taxon>
        <taxon>Entelegynae</taxon>
        <taxon>Araneoidea</taxon>
        <taxon>Araneidae</taxon>
        <taxon>Caerostris</taxon>
    </lineage>
</organism>
<dbReference type="EMBL" id="BPLR01014135">
    <property type="protein sequence ID" value="GIY66604.1"/>
    <property type="molecule type" value="Genomic_DNA"/>
</dbReference>
<dbReference type="AlphaFoldDB" id="A0AAV4VAD5"/>
<feature type="compositionally biased region" description="Basic and acidic residues" evidence="1">
    <location>
        <begin position="1"/>
        <end position="17"/>
    </location>
</feature>
<dbReference type="Proteomes" id="UP001054945">
    <property type="component" value="Unassembled WGS sequence"/>
</dbReference>
<evidence type="ECO:0000313" key="2">
    <source>
        <dbReference type="EMBL" id="GIY66604.1"/>
    </source>
</evidence>
<evidence type="ECO:0000313" key="3">
    <source>
        <dbReference type="Proteomes" id="UP001054945"/>
    </source>
</evidence>
<sequence>MEERMSRTREKAIDSANKHASGAQGWKSKRVIQLPHLIKIGDKSNLISECPKGPDRRPANNKLEAGQDPPRTIYGFAGQIQKSRTCCLADSLLGGK</sequence>
<keyword evidence="3" id="KW-1185">Reference proteome</keyword>
<feature type="region of interest" description="Disordered" evidence="1">
    <location>
        <begin position="1"/>
        <end position="26"/>
    </location>
</feature>
<gene>
    <name evidence="2" type="ORF">CEXT_389811</name>
</gene>
<reference evidence="2 3" key="1">
    <citation type="submission" date="2021-06" db="EMBL/GenBank/DDBJ databases">
        <title>Caerostris extrusa draft genome.</title>
        <authorList>
            <person name="Kono N."/>
            <person name="Arakawa K."/>
        </authorList>
    </citation>
    <scope>NUCLEOTIDE SEQUENCE [LARGE SCALE GENOMIC DNA]</scope>
</reference>
<proteinExistence type="predicted"/>
<name>A0AAV4VAD5_CAEEX</name>
<accession>A0AAV4VAD5</accession>
<protein>
    <submittedName>
        <fullName evidence="2">Uncharacterized protein</fullName>
    </submittedName>
</protein>
<comment type="caution">
    <text evidence="2">The sequence shown here is derived from an EMBL/GenBank/DDBJ whole genome shotgun (WGS) entry which is preliminary data.</text>
</comment>